<protein>
    <submittedName>
        <fullName evidence="2">AMP-binding enzyme</fullName>
    </submittedName>
</protein>
<reference evidence="2 3" key="1">
    <citation type="submission" date="2017-05" db="EMBL/GenBank/DDBJ databases">
        <authorList>
            <person name="Varghese N."/>
            <person name="Submissions S."/>
        </authorList>
    </citation>
    <scope>NUCLEOTIDE SEQUENCE [LARGE SCALE GENOMIC DNA]</scope>
    <source>
        <strain evidence="2 3">DSM 46834</strain>
    </source>
</reference>
<dbReference type="InterPro" id="IPR000873">
    <property type="entry name" value="AMP-dep_synth/lig_dom"/>
</dbReference>
<proteinExistence type="predicted"/>
<dbReference type="EMBL" id="FXTJ01000022">
    <property type="protein sequence ID" value="SMP00035.1"/>
    <property type="molecule type" value="Genomic_DNA"/>
</dbReference>
<keyword evidence="3" id="KW-1185">Reference proteome</keyword>
<dbReference type="RefSeq" id="WP_142461323.1">
    <property type="nucleotide sequence ID" value="NZ_FXTJ01000022.1"/>
</dbReference>
<dbReference type="Pfam" id="PF00501">
    <property type="entry name" value="AMP-binding"/>
    <property type="match status" value="1"/>
</dbReference>
<evidence type="ECO:0000313" key="3">
    <source>
        <dbReference type="Proteomes" id="UP000317484"/>
    </source>
</evidence>
<evidence type="ECO:0000259" key="1">
    <source>
        <dbReference type="Pfam" id="PF00501"/>
    </source>
</evidence>
<feature type="domain" description="AMP-dependent synthetase/ligase" evidence="1">
    <location>
        <begin position="3"/>
        <end position="74"/>
    </location>
</feature>
<dbReference type="SUPFAM" id="SSF56801">
    <property type="entry name" value="Acetyl-CoA synthetase-like"/>
    <property type="match status" value="1"/>
</dbReference>
<name>A0A521FV02_9ACTN</name>
<gene>
    <name evidence="2" type="ORF">SAMN06273567_12220</name>
</gene>
<dbReference type="AlphaFoldDB" id="A0A521FV02"/>
<accession>A0A521FV02</accession>
<sequence>MSLDAASDRFAVGLSAPGLLPGDALGLQQPDIPQILIADVGILEAGCVVVPMDVLFEVGAVGHLPQDSRVRMIVERELVS</sequence>
<dbReference type="Proteomes" id="UP000317484">
    <property type="component" value="Unassembled WGS sequence"/>
</dbReference>
<organism evidence="2 3">
    <name type="scientific">Geodermatophilus aquaeductus</name>
    <dbReference type="NCBI Taxonomy" id="1564161"/>
    <lineage>
        <taxon>Bacteria</taxon>
        <taxon>Bacillati</taxon>
        <taxon>Actinomycetota</taxon>
        <taxon>Actinomycetes</taxon>
        <taxon>Geodermatophilales</taxon>
        <taxon>Geodermatophilaceae</taxon>
        <taxon>Geodermatophilus</taxon>
    </lineage>
</organism>
<dbReference type="Gene3D" id="3.40.50.980">
    <property type="match status" value="1"/>
</dbReference>
<evidence type="ECO:0000313" key="2">
    <source>
        <dbReference type="EMBL" id="SMP00035.1"/>
    </source>
</evidence>